<reference evidence="2 3" key="1">
    <citation type="submission" date="2024-11" db="EMBL/GenBank/DDBJ databases">
        <title>A near-complete genome assembly of Cinchona calisaya.</title>
        <authorList>
            <person name="Lian D.C."/>
            <person name="Zhao X.W."/>
            <person name="Wei L."/>
        </authorList>
    </citation>
    <scope>NUCLEOTIDE SEQUENCE [LARGE SCALE GENOMIC DNA]</scope>
    <source>
        <tissue evidence="2">Nenye</tissue>
    </source>
</reference>
<keyword evidence="1" id="KW-0472">Membrane</keyword>
<organism evidence="2 3">
    <name type="scientific">Cinchona calisaya</name>
    <dbReference type="NCBI Taxonomy" id="153742"/>
    <lineage>
        <taxon>Eukaryota</taxon>
        <taxon>Viridiplantae</taxon>
        <taxon>Streptophyta</taxon>
        <taxon>Embryophyta</taxon>
        <taxon>Tracheophyta</taxon>
        <taxon>Spermatophyta</taxon>
        <taxon>Magnoliopsida</taxon>
        <taxon>eudicotyledons</taxon>
        <taxon>Gunneridae</taxon>
        <taxon>Pentapetalae</taxon>
        <taxon>asterids</taxon>
        <taxon>lamiids</taxon>
        <taxon>Gentianales</taxon>
        <taxon>Rubiaceae</taxon>
        <taxon>Cinchonoideae</taxon>
        <taxon>Cinchoneae</taxon>
        <taxon>Cinchona</taxon>
    </lineage>
</organism>
<feature type="transmembrane region" description="Helical" evidence="1">
    <location>
        <begin position="33"/>
        <end position="50"/>
    </location>
</feature>
<evidence type="ECO:0000256" key="1">
    <source>
        <dbReference type="SAM" id="Phobius"/>
    </source>
</evidence>
<protein>
    <submittedName>
        <fullName evidence="2">Uncharacterized protein</fullName>
    </submittedName>
</protein>
<sequence>MTIPSSLISNPLFSTIITLYILVRLYLPNIFSPVLISTSILLLFLLRLGATQRIAQEQTQKDQQTHHDFLTRDPKWVSIESSETGSDSDLSNNPCSSSFYADSFVEWDVKAPLEVIYEEYEGEGEEDDDDENYDVFLEEKRDAQMAIIDRYASLSKFYPETDDSDTSSEDFPAISEWDTPENLCFRWEGEDRDGLIEIALEGKGVSDGEEENLIEINLFPVGLQVT</sequence>
<dbReference type="EMBL" id="JBJUIK010000007">
    <property type="protein sequence ID" value="KAL3522170.1"/>
    <property type="molecule type" value="Genomic_DNA"/>
</dbReference>
<comment type="caution">
    <text evidence="2">The sequence shown here is derived from an EMBL/GenBank/DDBJ whole genome shotgun (WGS) entry which is preliminary data.</text>
</comment>
<dbReference type="AlphaFoldDB" id="A0ABD2ZRV8"/>
<gene>
    <name evidence="2" type="ORF">ACH5RR_015004</name>
</gene>
<name>A0ABD2ZRV8_9GENT</name>
<keyword evidence="1" id="KW-1133">Transmembrane helix</keyword>
<dbReference type="PANTHER" id="PTHR37746">
    <property type="entry name" value="TRANSMEMBRANE PROTEIN"/>
    <property type="match status" value="1"/>
</dbReference>
<keyword evidence="3" id="KW-1185">Reference proteome</keyword>
<evidence type="ECO:0000313" key="3">
    <source>
        <dbReference type="Proteomes" id="UP001630127"/>
    </source>
</evidence>
<proteinExistence type="predicted"/>
<dbReference type="Proteomes" id="UP001630127">
    <property type="component" value="Unassembled WGS sequence"/>
</dbReference>
<accession>A0ABD2ZRV8</accession>
<dbReference type="PANTHER" id="PTHR37746:SF1">
    <property type="entry name" value="TRANSMEMBRANE PROTEIN"/>
    <property type="match status" value="1"/>
</dbReference>
<keyword evidence="1" id="KW-0812">Transmembrane</keyword>
<feature type="transmembrane region" description="Helical" evidence="1">
    <location>
        <begin position="7"/>
        <end position="27"/>
    </location>
</feature>
<evidence type="ECO:0000313" key="2">
    <source>
        <dbReference type="EMBL" id="KAL3522170.1"/>
    </source>
</evidence>